<accession>A0A542ZSF0</accession>
<evidence type="ECO:0000256" key="2">
    <source>
        <dbReference type="ARBA" id="ARBA00009142"/>
    </source>
</evidence>
<dbReference type="AlphaFoldDB" id="A0A542ZSF0"/>
<feature type="transmembrane region" description="Helical" evidence="6">
    <location>
        <begin position="229"/>
        <end position="246"/>
    </location>
</feature>
<dbReference type="GO" id="GO:0005886">
    <property type="term" value="C:plasma membrane"/>
    <property type="evidence" value="ECO:0007669"/>
    <property type="project" value="UniProtKB-SubCell"/>
</dbReference>
<dbReference type="PANTHER" id="PTHR43701">
    <property type="entry name" value="MEMBRANE TRANSPORTER PROTEIN MJ0441-RELATED"/>
    <property type="match status" value="1"/>
</dbReference>
<comment type="subcellular location">
    <subcellularLocation>
        <location evidence="6">Cell membrane</location>
        <topology evidence="6">Multi-pass membrane protein</topology>
    </subcellularLocation>
    <subcellularLocation>
        <location evidence="1">Membrane</location>
        <topology evidence="1">Multi-pass membrane protein</topology>
    </subcellularLocation>
</comment>
<dbReference type="InterPro" id="IPR051598">
    <property type="entry name" value="TSUP/Inactive_protease-like"/>
</dbReference>
<protein>
    <recommendedName>
        <fullName evidence="6">Probable membrane transporter protein</fullName>
    </recommendedName>
</protein>
<feature type="transmembrane region" description="Helical" evidence="6">
    <location>
        <begin position="200"/>
        <end position="217"/>
    </location>
</feature>
<dbReference type="Proteomes" id="UP000316196">
    <property type="component" value="Unassembled WGS sequence"/>
</dbReference>
<feature type="transmembrane region" description="Helical" evidence="6">
    <location>
        <begin position="40"/>
        <end position="61"/>
    </location>
</feature>
<dbReference type="Pfam" id="PF01925">
    <property type="entry name" value="TauE"/>
    <property type="match status" value="1"/>
</dbReference>
<feature type="transmembrane region" description="Helical" evidence="6">
    <location>
        <begin position="169"/>
        <end position="188"/>
    </location>
</feature>
<evidence type="ECO:0000256" key="1">
    <source>
        <dbReference type="ARBA" id="ARBA00004141"/>
    </source>
</evidence>
<evidence type="ECO:0000313" key="8">
    <source>
        <dbReference type="Proteomes" id="UP000316196"/>
    </source>
</evidence>
<evidence type="ECO:0000256" key="4">
    <source>
        <dbReference type="ARBA" id="ARBA00022989"/>
    </source>
</evidence>
<comment type="caution">
    <text evidence="7">The sequence shown here is derived from an EMBL/GenBank/DDBJ whole genome shotgun (WGS) entry which is preliminary data.</text>
</comment>
<reference evidence="7 8" key="1">
    <citation type="submission" date="2019-06" db="EMBL/GenBank/DDBJ databases">
        <title>Sequencing the genomes of 1000 actinobacteria strains.</title>
        <authorList>
            <person name="Klenk H.-P."/>
        </authorList>
    </citation>
    <scope>NUCLEOTIDE SEQUENCE [LARGE SCALE GENOMIC DNA]</scope>
    <source>
        <strain evidence="7 8">DSM 8251</strain>
    </source>
</reference>
<sequence length="254" mass="25303">MWVIPVGLIVGLAVGSLGAGGSILTVPALVYLLGQSPVQATTGSLIIAGITALVGAIPHHLAGNVRLAAGVVFGLVGVTGSLLGAKLASGVAPSLLLTLFAILMLAVAAAMVRQIRAGEGPDASTVHEHRRPLALILSAIVVGLLTGFFGVGGGFAVVPALVLALHLPITAAVGTSLVVIVINSASALAGRLGNGVELDWTVLLGFAAFSVAGSLLGQRLTTKVSSRNLTIAFTIMLVTIAGYMLAMNVPAVMG</sequence>
<keyword evidence="6" id="KW-1003">Cell membrane</keyword>
<dbReference type="PANTHER" id="PTHR43701:SF2">
    <property type="entry name" value="MEMBRANE TRANSPORTER PROTEIN YJNA-RELATED"/>
    <property type="match status" value="1"/>
</dbReference>
<feature type="transmembrane region" description="Helical" evidence="6">
    <location>
        <begin position="135"/>
        <end position="162"/>
    </location>
</feature>
<evidence type="ECO:0000256" key="6">
    <source>
        <dbReference type="RuleBase" id="RU363041"/>
    </source>
</evidence>
<name>A0A542ZSF0_9ACTN</name>
<gene>
    <name evidence="7" type="ORF">FB460_1073</name>
</gene>
<keyword evidence="5 6" id="KW-0472">Membrane</keyword>
<feature type="transmembrane region" description="Helical" evidence="6">
    <location>
        <begin position="67"/>
        <end position="88"/>
    </location>
</feature>
<evidence type="ECO:0000256" key="3">
    <source>
        <dbReference type="ARBA" id="ARBA00022692"/>
    </source>
</evidence>
<organism evidence="7 8">
    <name type="scientific">Propioniferax innocua</name>
    <dbReference type="NCBI Taxonomy" id="1753"/>
    <lineage>
        <taxon>Bacteria</taxon>
        <taxon>Bacillati</taxon>
        <taxon>Actinomycetota</taxon>
        <taxon>Actinomycetes</taxon>
        <taxon>Propionibacteriales</taxon>
        <taxon>Propionibacteriaceae</taxon>
        <taxon>Propioniferax</taxon>
    </lineage>
</organism>
<keyword evidence="4 6" id="KW-1133">Transmembrane helix</keyword>
<keyword evidence="3 6" id="KW-0812">Transmembrane</keyword>
<evidence type="ECO:0000313" key="7">
    <source>
        <dbReference type="EMBL" id="TQL63271.1"/>
    </source>
</evidence>
<dbReference type="InterPro" id="IPR002781">
    <property type="entry name" value="TM_pro_TauE-like"/>
</dbReference>
<feature type="transmembrane region" description="Helical" evidence="6">
    <location>
        <begin position="6"/>
        <end position="33"/>
    </location>
</feature>
<evidence type="ECO:0000256" key="5">
    <source>
        <dbReference type="ARBA" id="ARBA00023136"/>
    </source>
</evidence>
<comment type="similarity">
    <text evidence="2 6">Belongs to the 4-toluene sulfonate uptake permease (TSUP) (TC 2.A.102) family.</text>
</comment>
<proteinExistence type="inferred from homology"/>
<feature type="transmembrane region" description="Helical" evidence="6">
    <location>
        <begin position="95"/>
        <end position="115"/>
    </location>
</feature>
<dbReference type="EMBL" id="VFOR01000001">
    <property type="protein sequence ID" value="TQL63271.1"/>
    <property type="molecule type" value="Genomic_DNA"/>
</dbReference>
<keyword evidence="8" id="KW-1185">Reference proteome</keyword>